<dbReference type="Gene3D" id="4.10.240.10">
    <property type="entry name" value="Zn(2)-C6 fungal-type DNA-binding domain"/>
    <property type="match status" value="1"/>
</dbReference>
<dbReference type="PANTHER" id="PTHR38111:SF11">
    <property type="entry name" value="TRANSCRIPTION FACTOR DOMAIN-CONTAINING PROTEIN-RELATED"/>
    <property type="match status" value="1"/>
</dbReference>
<reference evidence="3 4" key="1">
    <citation type="submission" date="2018-06" db="EMBL/GenBank/DDBJ databases">
        <title>Genome analysis of cellulolytic fungus Trichoderma lentiforme CFAM-422.</title>
        <authorList>
            <person name="Steindorff A.S."/>
            <person name="Formighieri E.F."/>
            <person name="Midorikawa G.E.O."/>
            <person name="Tamietti M.S."/>
            <person name="Ramos E.Z."/>
            <person name="Silva A.S."/>
            <person name="Bon E.P.S."/>
            <person name="Mendes T.D."/>
            <person name="Damaso M.C.T."/>
            <person name="Favaro L.C.L."/>
        </authorList>
    </citation>
    <scope>NUCLEOTIDE SEQUENCE [LARGE SCALE GENOMIC DNA]</scope>
    <source>
        <strain evidence="3 4">CFAM-422</strain>
    </source>
</reference>
<organism evidence="3 4">
    <name type="scientific">Trichoderma lentiforme</name>
    <dbReference type="NCBI Taxonomy" id="1567552"/>
    <lineage>
        <taxon>Eukaryota</taxon>
        <taxon>Fungi</taxon>
        <taxon>Dikarya</taxon>
        <taxon>Ascomycota</taxon>
        <taxon>Pezizomycotina</taxon>
        <taxon>Sordariomycetes</taxon>
        <taxon>Hypocreomycetidae</taxon>
        <taxon>Hypocreales</taxon>
        <taxon>Hypocreaceae</taxon>
        <taxon>Trichoderma</taxon>
    </lineage>
</organism>
<feature type="domain" description="Zn(2)-C6 fungal-type" evidence="2">
    <location>
        <begin position="10"/>
        <end position="38"/>
    </location>
</feature>
<protein>
    <recommendedName>
        <fullName evidence="2">Zn(2)-C6 fungal-type domain-containing protein</fullName>
    </recommendedName>
</protein>
<gene>
    <name evidence="3" type="ORF">CFAM422_007070</name>
</gene>
<dbReference type="AlphaFoldDB" id="A0A9P4XE29"/>
<keyword evidence="4" id="KW-1185">Reference proteome</keyword>
<evidence type="ECO:0000313" key="4">
    <source>
        <dbReference type="Proteomes" id="UP000801864"/>
    </source>
</evidence>
<dbReference type="SMART" id="SM00066">
    <property type="entry name" value="GAL4"/>
    <property type="match status" value="1"/>
</dbReference>
<dbReference type="InterPro" id="IPR001138">
    <property type="entry name" value="Zn2Cys6_DnaBD"/>
</dbReference>
<dbReference type="GO" id="GO:0000981">
    <property type="term" value="F:DNA-binding transcription factor activity, RNA polymerase II-specific"/>
    <property type="evidence" value="ECO:0007669"/>
    <property type="project" value="InterPro"/>
</dbReference>
<keyword evidence="1" id="KW-0539">Nucleus</keyword>
<sequence>MVGVPGRSRGCITCRKRKKGCDRRTPVCDRCVRARVTCEGYETDRIWLNSTASAASSQEHCTSPQLEAVSDIRPWIVSYAKRRESGSHVVLPDSFARSAREQLYFGLFWSLMIPDGPQFSHKSSDLSSVGWTKFIGDLYNTETALRYATVATATSILGRINNDEQLRLKGLQVYNWTIQEMIKAVKQPNRAKSDSLVVAARVMALYELFFGPDGDPGVAGWQRHSEGQLAMFLARGPESFVFGVSHQLFVDSRINIILLAIRRRCSTPFSSDDWKTVPWTITEKSTKDKLIDAMSSIPDILVQVDLLAAVGTQESADVMREKILPQCREVEAALIAWRVHVDLSIYDYAIAGLPLPIPQLDSDFSLLHLSCVYWSVCLMLSCIIESVSEDTTDSAYLECHDQNSIGRPEQYASKIVNCGHLFFEPMAGAVQGGSGLFPMVCAWRFYELAAESSGERSAELQVLYDLFHKPFMGNQVGRYLAHLQKNMWKHDLNIQCTRRVGLSKLNYWMAWF</sequence>
<dbReference type="GO" id="GO:0008270">
    <property type="term" value="F:zinc ion binding"/>
    <property type="evidence" value="ECO:0007669"/>
    <property type="project" value="InterPro"/>
</dbReference>
<dbReference type="EMBL" id="QLNT01000012">
    <property type="protein sequence ID" value="KAF3069569.1"/>
    <property type="molecule type" value="Genomic_DNA"/>
</dbReference>
<dbReference type="InterPro" id="IPR036864">
    <property type="entry name" value="Zn2-C6_fun-type_DNA-bd_sf"/>
</dbReference>
<dbReference type="InterPro" id="IPR053178">
    <property type="entry name" value="Osmoadaptation_assoc"/>
</dbReference>
<dbReference type="PROSITE" id="PS00463">
    <property type="entry name" value="ZN2_CY6_FUNGAL_1"/>
    <property type="match status" value="1"/>
</dbReference>
<proteinExistence type="predicted"/>
<dbReference type="PROSITE" id="PS50048">
    <property type="entry name" value="ZN2_CY6_FUNGAL_2"/>
    <property type="match status" value="1"/>
</dbReference>
<comment type="caution">
    <text evidence="3">The sequence shown here is derived from an EMBL/GenBank/DDBJ whole genome shotgun (WGS) entry which is preliminary data.</text>
</comment>
<evidence type="ECO:0000256" key="1">
    <source>
        <dbReference type="ARBA" id="ARBA00023242"/>
    </source>
</evidence>
<dbReference type="Pfam" id="PF00172">
    <property type="entry name" value="Zn_clus"/>
    <property type="match status" value="1"/>
</dbReference>
<evidence type="ECO:0000313" key="3">
    <source>
        <dbReference type="EMBL" id="KAF3069569.1"/>
    </source>
</evidence>
<accession>A0A9P4XE29</accession>
<dbReference type="CDD" id="cd00067">
    <property type="entry name" value="GAL4"/>
    <property type="match status" value="1"/>
</dbReference>
<evidence type="ECO:0000259" key="2">
    <source>
        <dbReference type="PROSITE" id="PS50048"/>
    </source>
</evidence>
<dbReference type="SUPFAM" id="SSF57701">
    <property type="entry name" value="Zn2/Cys6 DNA-binding domain"/>
    <property type="match status" value="1"/>
</dbReference>
<name>A0A9P4XE29_9HYPO</name>
<dbReference type="PANTHER" id="PTHR38111">
    <property type="entry name" value="ZN(2)-C6 FUNGAL-TYPE DOMAIN-CONTAINING PROTEIN-RELATED"/>
    <property type="match status" value="1"/>
</dbReference>
<dbReference type="Proteomes" id="UP000801864">
    <property type="component" value="Unassembled WGS sequence"/>
</dbReference>